<dbReference type="Proteomes" id="UP001529369">
    <property type="component" value="Unassembled WGS sequence"/>
</dbReference>
<evidence type="ECO:0000313" key="2">
    <source>
        <dbReference type="EMBL" id="MDN3565461.1"/>
    </source>
</evidence>
<evidence type="ECO:0000256" key="1">
    <source>
        <dbReference type="SAM" id="SignalP"/>
    </source>
</evidence>
<accession>A0ABT8A6Y2</accession>
<dbReference type="EMBL" id="JAUFPN010000147">
    <property type="protein sequence ID" value="MDN3565461.1"/>
    <property type="molecule type" value="Genomic_DNA"/>
</dbReference>
<organism evidence="2 3">
    <name type="scientific">Paeniroseomonas aquatica</name>
    <dbReference type="NCBI Taxonomy" id="373043"/>
    <lineage>
        <taxon>Bacteria</taxon>
        <taxon>Pseudomonadati</taxon>
        <taxon>Pseudomonadota</taxon>
        <taxon>Alphaproteobacteria</taxon>
        <taxon>Acetobacterales</taxon>
        <taxon>Acetobacteraceae</taxon>
        <taxon>Paeniroseomonas</taxon>
    </lineage>
</organism>
<feature type="signal peptide" evidence="1">
    <location>
        <begin position="1"/>
        <end position="28"/>
    </location>
</feature>
<evidence type="ECO:0000313" key="3">
    <source>
        <dbReference type="Proteomes" id="UP001529369"/>
    </source>
</evidence>
<comment type="caution">
    <text evidence="2">The sequence shown here is derived from an EMBL/GenBank/DDBJ whole genome shotgun (WGS) entry which is preliminary data.</text>
</comment>
<gene>
    <name evidence="2" type="ORF">QWZ14_13920</name>
</gene>
<sequence>MTPSRRALAVLLPAACGARLLAPCAARAADPEARAVAGGTLVQLGALGSVAVLLRGAARGRQQSVYEGMRLPGPPVALVADRWLVGWGSEGDRGLFMAFDAEGERLYLMLLVDGGPIYLAPPRVAVWPEELAEPFHRFAPGLERGPRFTD</sequence>
<dbReference type="RefSeq" id="WP_290317293.1">
    <property type="nucleotide sequence ID" value="NZ_JAUFPN010000147.1"/>
</dbReference>
<protein>
    <submittedName>
        <fullName evidence="2">Uncharacterized protein</fullName>
    </submittedName>
</protein>
<keyword evidence="1" id="KW-0732">Signal</keyword>
<feature type="chain" id="PRO_5047295966" evidence="1">
    <location>
        <begin position="29"/>
        <end position="150"/>
    </location>
</feature>
<proteinExistence type="predicted"/>
<reference evidence="3" key="1">
    <citation type="journal article" date="2019" name="Int. J. Syst. Evol. Microbiol.">
        <title>The Global Catalogue of Microorganisms (GCM) 10K type strain sequencing project: providing services to taxonomists for standard genome sequencing and annotation.</title>
        <authorList>
            <consortium name="The Broad Institute Genomics Platform"/>
            <consortium name="The Broad Institute Genome Sequencing Center for Infectious Disease"/>
            <person name="Wu L."/>
            <person name="Ma J."/>
        </authorList>
    </citation>
    <scope>NUCLEOTIDE SEQUENCE [LARGE SCALE GENOMIC DNA]</scope>
    <source>
        <strain evidence="3">CECT 7131</strain>
    </source>
</reference>
<name>A0ABT8A6Y2_9PROT</name>
<keyword evidence="3" id="KW-1185">Reference proteome</keyword>